<reference evidence="2 3" key="1">
    <citation type="journal article" date="2012" name="PLoS ONE">
        <title>Sequence and analysis of the genome of the pathogenic yeast Candida orthopsilosis.</title>
        <authorList>
            <person name="Riccombeni A."/>
            <person name="Vidanes G."/>
            <person name="Proux-Wera E."/>
            <person name="Wolfe K.H."/>
            <person name="Butler G."/>
        </authorList>
    </citation>
    <scope>NUCLEOTIDE SEQUENCE [LARGE SCALE GENOMIC DNA]</scope>
    <source>
        <strain evidence="2 3">Co 90-125</strain>
    </source>
</reference>
<feature type="region of interest" description="Disordered" evidence="1">
    <location>
        <begin position="680"/>
        <end position="756"/>
    </location>
</feature>
<feature type="region of interest" description="Disordered" evidence="1">
    <location>
        <begin position="822"/>
        <end position="856"/>
    </location>
</feature>
<dbReference type="AlphaFoldDB" id="H8X563"/>
<dbReference type="OrthoDB" id="2159786at2759"/>
<feature type="compositionally biased region" description="Polar residues" evidence="1">
    <location>
        <begin position="624"/>
        <end position="633"/>
    </location>
</feature>
<feature type="compositionally biased region" description="Basic and acidic residues" evidence="1">
    <location>
        <begin position="724"/>
        <end position="734"/>
    </location>
</feature>
<dbReference type="Pfam" id="PF04090">
    <property type="entry name" value="Rrn11"/>
    <property type="match status" value="1"/>
</dbReference>
<organism evidence="2 3">
    <name type="scientific">Candida orthopsilosis (strain 90-125)</name>
    <name type="common">Yeast</name>
    <dbReference type="NCBI Taxonomy" id="1136231"/>
    <lineage>
        <taxon>Eukaryota</taxon>
        <taxon>Fungi</taxon>
        <taxon>Dikarya</taxon>
        <taxon>Ascomycota</taxon>
        <taxon>Saccharomycotina</taxon>
        <taxon>Pichiomycetes</taxon>
        <taxon>Debaryomycetaceae</taxon>
        <taxon>Candida/Lodderomyces clade</taxon>
        <taxon>Candida</taxon>
    </lineage>
</organism>
<evidence type="ECO:0000313" key="2">
    <source>
        <dbReference type="EMBL" id="CCG23156.1"/>
    </source>
</evidence>
<sequence length="945" mass="109323">MIFEDITDSDNKLRRTRRNKTQLISKYVELKRLEGIYQASTNLRKRKLRHPEVRRYVLRLIHNEIHQRMKPEETFEVWHRSTTREEKKSKLKGKKKAKTKKPDYEDSQLGDDKLTLEIYDFLDTVVPDGVKEEGIDLDLQVDDFDDDEEYEEYDVVSSAKLDQLTKEFDTQNTATKAQFFIESSGMEIMPNQCVSSTHSILNRHINNINTLLHINILRQNWEMSYKLFCIMIRFPMVDIRSIWPLGIEILTQLGTRKSSSPATMKITKFFNYLNSFFTIGYRNTISIERSDRLSIAPAWRSGTRSLTPMYLITSLWHLFVQQEYEQILNKILELILEPPYHREGVLYFIVALCYLCQCCSAVNHFALQHDLDKFNETGATYRSKKECLNFLNLNWSKIESNVNKCKEFNFELPVSELKTQWESIVIKLYEVNKSIENRKVESNVTTVIDTVPDIEETDDWNDIVFNEHDILSPLDTSTQHKDAGFRDVKVRSHDDNDNNAEEDWSQIESDTEVEEHTEKDVQNKGLKKEKDVLVDDNNEWCVISSDSEGEQGEESESHATGEISGKSWRNETPTQHDSAPLYNNDTIPIQQENQVETQIDEDLDLEVDDDWDHIESDPDDIDIPSNTKNSDSFSDNEGESLNEWKESTGSDGSNKVADSVKQVDDSLSGLQTRKNELDFKLNWSQTDDPEVDPSSNGVNRNQKLVNRAFDEIESSQDNQVAFTSDDKTDSKDGDYALEWSQIGDDDVSGKSTLSPRIDQIEETTANDESDKNGHLIDSIKENEQIQGDDYWDLEWTQIDDDVLSSDEERSTTLANTNLEHHGQDIRESDTSGNGYVHPFDSQELKNSKSNGHAPDADISSLSIISQTVADDSIEDSPISFFDYRRNSLELHQMRLKEETRRKSKTKSNKEKDGSLKGMSDNKIKKQSHHKKERKRKHNQQRDKRQ</sequence>
<dbReference type="HOGENOM" id="CLU_310999_0_0_1"/>
<proteinExistence type="predicted"/>
<feature type="region of interest" description="Disordered" evidence="1">
    <location>
        <begin position="545"/>
        <end position="584"/>
    </location>
</feature>
<dbReference type="GeneID" id="14540024"/>
<feature type="compositionally biased region" description="Polar residues" evidence="1">
    <location>
        <begin position="693"/>
        <end position="704"/>
    </location>
</feature>
<feature type="compositionally biased region" description="Basic and acidic residues" evidence="1">
    <location>
        <begin position="907"/>
        <end position="923"/>
    </location>
</feature>
<feature type="compositionally biased region" description="Basic residues" evidence="1">
    <location>
        <begin position="924"/>
        <end position="938"/>
    </location>
</feature>
<dbReference type="GO" id="GO:0001164">
    <property type="term" value="F:RNA polymerase I core promoter sequence-specific DNA binding"/>
    <property type="evidence" value="ECO:0007669"/>
    <property type="project" value="InterPro"/>
</dbReference>
<feature type="compositionally biased region" description="Basic and acidic residues" evidence="1">
    <location>
        <begin position="478"/>
        <end position="496"/>
    </location>
</feature>
<accession>H8X563</accession>
<dbReference type="GO" id="GO:0042790">
    <property type="term" value="P:nucleolar large rRNA transcription by RNA polymerase I"/>
    <property type="evidence" value="ECO:0007669"/>
    <property type="project" value="TreeGrafter"/>
</dbReference>
<feature type="region of interest" description="Disordered" evidence="1">
    <location>
        <begin position="611"/>
        <end position="662"/>
    </location>
</feature>
<evidence type="ECO:0000256" key="1">
    <source>
        <dbReference type="SAM" id="MobiDB-lite"/>
    </source>
</evidence>
<feature type="region of interest" description="Disordered" evidence="1">
    <location>
        <begin position="475"/>
        <end position="530"/>
    </location>
</feature>
<dbReference type="GO" id="GO:0017025">
    <property type="term" value="F:TBP-class protein binding"/>
    <property type="evidence" value="ECO:0007669"/>
    <property type="project" value="TreeGrafter"/>
</dbReference>
<dbReference type="InterPro" id="IPR053029">
    <property type="entry name" value="RNA_pol_I-specific_init_factor"/>
</dbReference>
<feature type="region of interest" description="Disordered" evidence="1">
    <location>
        <begin position="86"/>
        <end position="107"/>
    </location>
</feature>
<protein>
    <submittedName>
        <fullName evidence="2">Rrn11 RNA polymerase I subunit</fullName>
    </submittedName>
</protein>
<dbReference type="GO" id="GO:0001181">
    <property type="term" value="F:RNA polymerase I general transcription initiation factor activity"/>
    <property type="evidence" value="ECO:0007669"/>
    <property type="project" value="InterPro"/>
</dbReference>
<feature type="compositionally biased region" description="Acidic residues" evidence="1">
    <location>
        <begin position="611"/>
        <end position="622"/>
    </location>
</feature>
<dbReference type="EMBL" id="HE681722">
    <property type="protein sequence ID" value="CCG23156.1"/>
    <property type="molecule type" value="Genomic_DNA"/>
</dbReference>
<dbReference type="PANTHER" id="PTHR28244">
    <property type="entry name" value="RNA POLYMERASE I-SPECIFIC TRANSCRIPTION INITIATION FACTOR RRN11"/>
    <property type="match status" value="1"/>
</dbReference>
<feature type="compositionally biased region" description="Basic and acidic residues" evidence="1">
    <location>
        <begin position="514"/>
        <end position="530"/>
    </location>
</feature>
<dbReference type="Proteomes" id="UP000005018">
    <property type="component" value="Chromosome 4"/>
</dbReference>
<dbReference type="PANTHER" id="PTHR28244:SF1">
    <property type="entry name" value="RNA POLYMERASE I-SPECIFIC TRANSCRIPTION INITIATION FACTOR RRN11"/>
    <property type="match status" value="1"/>
</dbReference>
<evidence type="ECO:0000313" key="3">
    <source>
        <dbReference type="Proteomes" id="UP000005018"/>
    </source>
</evidence>
<feature type="compositionally biased region" description="Acidic residues" evidence="1">
    <location>
        <begin position="497"/>
        <end position="513"/>
    </location>
</feature>
<feature type="compositionally biased region" description="Basic and acidic residues" evidence="1">
    <location>
        <begin position="891"/>
        <end position="900"/>
    </location>
</feature>
<dbReference type="eggNOG" id="ENOG502R1IK">
    <property type="taxonomic scope" value="Eukaryota"/>
</dbReference>
<dbReference type="KEGG" id="cot:CORT_0D03110"/>
<feature type="region of interest" description="Disordered" evidence="1">
    <location>
        <begin position="891"/>
        <end position="945"/>
    </location>
</feature>
<feature type="compositionally biased region" description="Polar residues" evidence="1">
    <location>
        <begin position="570"/>
        <end position="584"/>
    </location>
</feature>
<dbReference type="GO" id="GO:0070860">
    <property type="term" value="C:RNA polymerase I core factor complex"/>
    <property type="evidence" value="ECO:0007669"/>
    <property type="project" value="TreeGrafter"/>
</dbReference>
<feature type="compositionally biased region" description="Basic residues" evidence="1">
    <location>
        <begin position="89"/>
        <end position="99"/>
    </location>
</feature>
<gene>
    <name evidence="2" type="ORF">CORT_0D03110</name>
</gene>
<dbReference type="InterPro" id="IPR007224">
    <property type="entry name" value="TIF_Rrn11"/>
</dbReference>
<keyword evidence="3" id="KW-1185">Reference proteome</keyword>
<dbReference type="RefSeq" id="XP_003869292.1">
    <property type="nucleotide sequence ID" value="XM_003869243.1"/>
</dbReference>
<name>H8X563_CANO9</name>